<feature type="transmembrane region" description="Helical" evidence="1">
    <location>
        <begin position="401"/>
        <end position="420"/>
    </location>
</feature>
<dbReference type="Proteomes" id="UP000294597">
    <property type="component" value="Unassembled WGS sequence"/>
</dbReference>
<dbReference type="Pfam" id="PF04286">
    <property type="entry name" value="DUF445"/>
    <property type="match status" value="1"/>
</dbReference>
<sequence length="423" mass="47819">MKNNLGSISLLVAFSGLVFFEVLLRMEILTHQGWKIVTAGFEAATIGGFADWFAVSALFHEIPIPFVRKHTNIIAKNREKLTEGIVDLVTNKWLSPDVIAEKLNEVDLAKIILDFIQQPKNQQNAISLIQNIVLKLVDELDNPKFAYALQKILKDQISSIDLAFPLGTWLEKSIKNGDHHQIWELIIEETGKSITNPETKTMLLAKLKEAAEEYSDKGFFKKTALFLAEKSGGIDLNLIADDLLLKAKELMSDAKTDANHPIRSKFDDWLLDFAKQLTSGDEKSINLIENLKERVMQHVEEEKVIHTLLIRSKETLTAQLQNNNTPLMQFLISNLNRMLVDLREDPAAQQKINIYIRETVSELLVKFHSEIGNMVRSSMMKLNNKELVEQIEDKVGNDLQYIRLNGAVVGGIVGIILALLKML</sequence>
<protein>
    <submittedName>
        <fullName evidence="2">DUF445 domain-containing protein</fullName>
    </submittedName>
</protein>
<feature type="transmembrane region" description="Helical" evidence="1">
    <location>
        <begin position="6"/>
        <end position="24"/>
    </location>
</feature>
<dbReference type="RefSeq" id="WP_132110682.1">
    <property type="nucleotide sequence ID" value="NZ_SMFO01000005.1"/>
</dbReference>
<dbReference type="PANTHER" id="PTHR38442">
    <property type="entry name" value="INNER MEMBRANE PROTEIN-RELATED"/>
    <property type="match status" value="1"/>
</dbReference>
<evidence type="ECO:0000313" key="3">
    <source>
        <dbReference type="Proteomes" id="UP000294597"/>
    </source>
</evidence>
<dbReference type="EMBL" id="SMFO01000005">
    <property type="protein sequence ID" value="TDE04108.1"/>
    <property type="molecule type" value="Genomic_DNA"/>
</dbReference>
<keyword evidence="1" id="KW-1133">Transmembrane helix</keyword>
<dbReference type="PANTHER" id="PTHR38442:SF1">
    <property type="entry name" value="INNER MEMBRANE PROTEIN"/>
    <property type="match status" value="1"/>
</dbReference>
<keyword evidence="3" id="KW-1185">Reference proteome</keyword>
<comment type="caution">
    <text evidence="2">The sequence shown here is derived from an EMBL/GenBank/DDBJ whole genome shotgun (WGS) entry which is preliminary data.</text>
</comment>
<name>A0A4V6PFH1_9FLAO</name>
<dbReference type="GO" id="GO:0005886">
    <property type="term" value="C:plasma membrane"/>
    <property type="evidence" value="ECO:0007669"/>
    <property type="project" value="TreeGrafter"/>
</dbReference>
<organism evidence="2 3">
    <name type="scientific">Flavobacterium hiemivividum</name>
    <dbReference type="NCBI Taxonomy" id="2541734"/>
    <lineage>
        <taxon>Bacteria</taxon>
        <taxon>Pseudomonadati</taxon>
        <taxon>Bacteroidota</taxon>
        <taxon>Flavobacteriia</taxon>
        <taxon>Flavobacteriales</taxon>
        <taxon>Flavobacteriaceae</taxon>
        <taxon>Flavobacterium</taxon>
    </lineage>
</organism>
<evidence type="ECO:0000313" key="2">
    <source>
        <dbReference type="EMBL" id="TDE04108.1"/>
    </source>
</evidence>
<keyword evidence="1" id="KW-0812">Transmembrane</keyword>
<proteinExistence type="predicted"/>
<dbReference type="AlphaFoldDB" id="A0A4V6PFH1"/>
<dbReference type="InterPro" id="IPR007383">
    <property type="entry name" value="DUF445"/>
</dbReference>
<gene>
    <name evidence="2" type="ORF">E0F98_09135</name>
</gene>
<accession>A0A4V6PFH1</accession>
<keyword evidence="1" id="KW-0472">Membrane</keyword>
<evidence type="ECO:0000256" key="1">
    <source>
        <dbReference type="SAM" id="Phobius"/>
    </source>
</evidence>
<reference evidence="2 3" key="1">
    <citation type="submission" date="2019-03" db="EMBL/GenBank/DDBJ databases">
        <title>Flavobacterium TSA-D2 sp. nov., isolated from arctic soil.</title>
        <authorList>
            <person name="Chaudhary D.K."/>
        </authorList>
    </citation>
    <scope>NUCLEOTIDE SEQUENCE [LARGE SCALE GENOMIC DNA]</scope>
    <source>
        <strain evidence="2 3">TSA-D2</strain>
    </source>
</reference>
<feature type="transmembrane region" description="Helical" evidence="1">
    <location>
        <begin position="36"/>
        <end position="59"/>
    </location>
</feature>